<dbReference type="GO" id="GO:0033204">
    <property type="term" value="F:ribonuclease P RNA binding"/>
    <property type="evidence" value="ECO:0007669"/>
    <property type="project" value="InterPro"/>
</dbReference>
<dbReference type="InterPro" id="IPR038085">
    <property type="entry name" value="Rnp2-like_sf"/>
</dbReference>
<keyword evidence="8" id="KW-1185">Reference proteome</keyword>
<dbReference type="GO" id="GO:0005730">
    <property type="term" value="C:nucleolus"/>
    <property type="evidence" value="ECO:0007669"/>
    <property type="project" value="UniProtKB-SubCell"/>
</dbReference>
<evidence type="ECO:0000313" key="8">
    <source>
        <dbReference type="Proteomes" id="UP000678393"/>
    </source>
</evidence>
<dbReference type="InterPro" id="IPR016819">
    <property type="entry name" value="RNase_P/MRP_POP5"/>
</dbReference>
<protein>
    <recommendedName>
        <fullName evidence="5 6">Ribonuclease P/MRP protein subunit POP5</fullName>
    </recommendedName>
</protein>
<comment type="subcellular location">
    <subcellularLocation>
        <location evidence="6">Nucleus</location>
        <location evidence="6">Nucleolus</location>
    </subcellularLocation>
</comment>
<comment type="similarity">
    <text evidence="1 6">Belongs to the eukaryotic/archaeal RNase P protein component 2 family.</text>
</comment>
<comment type="caution">
    <text evidence="7">The sequence shown here is derived from an EMBL/GenBank/DDBJ whole genome shotgun (WGS) entry which is preliminary data.</text>
</comment>
<reference evidence="7" key="1">
    <citation type="submission" date="2021-04" db="EMBL/GenBank/DDBJ databases">
        <authorList>
            <consortium name="Molecular Ecology Group"/>
        </authorList>
    </citation>
    <scope>NUCLEOTIDE SEQUENCE</scope>
</reference>
<dbReference type="SUPFAM" id="SSF160350">
    <property type="entry name" value="Rnp2-like"/>
    <property type="match status" value="1"/>
</dbReference>
<name>A0A8S3ZUN8_9EUPU</name>
<dbReference type="Pfam" id="PF01900">
    <property type="entry name" value="RNase_P_Rpp14"/>
    <property type="match status" value="1"/>
</dbReference>
<evidence type="ECO:0000256" key="5">
    <source>
        <dbReference type="ARBA" id="ARBA00044198"/>
    </source>
</evidence>
<organism evidence="7 8">
    <name type="scientific">Candidula unifasciata</name>
    <dbReference type="NCBI Taxonomy" id="100452"/>
    <lineage>
        <taxon>Eukaryota</taxon>
        <taxon>Metazoa</taxon>
        <taxon>Spiralia</taxon>
        <taxon>Lophotrochozoa</taxon>
        <taxon>Mollusca</taxon>
        <taxon>Gastropoda</taxon>
        <taxon>Heterobranchia</taxon>
        <taxon>Euthyneura</taxon>
        <taxon>Panpulmonata</taxon>
        <taxon>Eupulmonata</taxon>
        <taxon>Stylommatophora</taxon>
        <taxon>Helicina</taxon>
        <taxon>Helicoidea</taxon>
        <taxon>Geomitridae</taxon>
        <taxon>Candidula</taxon>
    </lineage>
</organism>
<dbReference type="Gene3D" id="3.30.70.3250">
    <property type="entry name" value="Ribonuclease P, Pop5 subunit"/>
    <property type="match status" value="1"/>
</dbReference>
<keyword evidence="3 6" id="KW-0819">tRNA processing</keyword>
<dbReference type="GO" id="GO:0030677">
    <property type="term" value="C:ribonuclease P complex"/>
    <property type="evidence" value="ECO:0007669"/>
    <property type="project" value="InterPro"/>
</dbReference>
<evidence type="ECO:0000256" key="4">
    <source>
        <dbReference type="ARBA" id="ARBA00023242"/>
    </source>
</evidence>
<accession>A0A8S3ZUN8</accession>
<keyword evidence="2" id="KW-0698">rRNA processing</keyword>
<evidence type="ECO:0000256" key="3">
    <source>
        <dbReference type="ARBA" id="ARBA00022694"/>
    </source>
</evidence>
<proteinExistence type="inferred from homology"/>
<dbReference type="Proteomes" id="UP000678393">
    <property type="component" value="Unassembled WGS sequence"/>
</dbReference>
<evidence type="ECO:0000256" key="2">
    <source>
        <dbReference type="ARBA" id="ARBA00022552"/>
    </source>
</evidence>
<comment type="function">
    <text evidence="6">Component of ribonuclease P, a protein complex that generates mature tRNA molecules by cleaving their 5'-ends.</text>
</comment>
<evidence type="ECO:0000256" key="6">
    <source>
        <dbReference type="PIRNR" id="PIRNR023803"/>
    </source>
</evidence>
<evidence type="ECO:0000313" key="7">
    <source>
        <dbReference type="EMBL" id="CAG5131660.1"/>
    </source>
</evidence>
<dbReference type="PANTHER" id="PTHR48414:SF1">
    <property type="entry name" value="POP5 HOMOLOG, RIBONUCLEASE P_MRP SUBUNIT"/>
    <property type="match status" value="1"/>
</dbReference>
<dbReference type="GO" id="GO:0006364">
    <property type="term" value="P:rRNA processing"/>
    <property type="evidence" value="ECO:0007669"/>
    <property type="project" value="UniProtKB-KW"/>
</dbReference>
<keyword evidence="4 6" id="KW-0539">Nucleus</keyword>
<dbReference type="AlphaFoldDB" id="A0A8S3ZUN8"/>
<dbReference type="InterPro" id="IPR002759">
    <property type="entry name" value="Pop5/Rpp14/Rnp2-like"/>
</dbReference>
<dbReference type="GO" id="GO:0001682">
    <property type="term" value="P:tRNA 5'-leader removal"/>
    <property type="evidence" value="ECO:0007669"/>
    <property type="project" value="InterPro"/>
</dbReference>
<dbReference type="EMBL" id="CAJHNH020004779">
    <property type="protein sequence ID" value="CAG5131660.1"/>
    <property type="molecule type" value="Genomic_DNA"/>
</dbReference>
<evidence type="ECO:0000256" key="1">
    <source>
        <dbReference type="ARBA" id="ARBA00010800"/>
    </source>
</evidence>
<dbReference type="OrthoDB" id="24745at2759"/>
<dbReference type="PIRSF" id="PIRSF023803">
    <property type="entry name" value="Ribonuclease_P_prd"/>
    <property type="match status" value="1"/>
</dbReference>
<dbReference type="PANTHER" id="PTHR48414">
    <property type="entry name" value="POP5 HOMOLOG, RIBONUCLEASE P_MRP SUBUNIT"/>
    <property type="match status" value="1"/>
</dbReference>
<sequence length="171" mass="19317">MVRFKNRYILCEVVFPDKKKEIPRIDTKSVYFAVRDAILDAHGDYGLGAVQFSLSVKYLNIKTNIIIIRVERKHLNIVASSVVFIKKVASHNIIMKTLHVGGSIRACQKFLISYHKKNLPLLYSGCETEEQRAKVMQSIVEACDDLQNLTSRTKLTAPDSSSALNNLMSDD</sequence>
<gene>
    <name evidence="7" type="ORF">CUNI_LOCUS17218</name>
</gene>